<dbReference type="SUPFAM" id="SSF88659">
    <property type="entry name" value="Sigma3 and sigma4 domains of RNA polymerase sigma factors"/>
    <property type="match status" value="1"/>
</dbReference>
<dbReference type="InterPro" id="IPR013324">
    <property type="entry name" value="RNA_pol_sigma_r3/r4-like"/>
</dbReference>
<evidence type="ECO:0000259" key="5">
    <source>
        <dbReference type="Pfam" id="PF04542"/>
    </source>
</evidence>
<evidence type="ECO:0000313" key="7">
    <source>
        <dbReference type="EMBL" id="MFC5627943.1"/>
    </source>
</evidence>
<keyword evidence="3" id="KW-0731">Sigma factor</keyword>
<dbReference type="NCBIfam" id="TIGR02937">
    <property type="entry name" value="sigma70-ECF"/>
    <property type="match status" value="1"/>
</dbReference>
<dbReference type="InterPro" id="IPR013249">
    <property type="entry name" value="RNA_pol_sigma70_r4_t2"/>
</dbReference>
<dbReference type="Proteomes" id="UP001596143">
    <property type="component" value="Unassembled WGS sequence"/>
</dbReference>
<accession>A0ABW0U3G2</accession>
<dbReference type="Gene3D" id="1.10.10.10">
    <property type="entry name" value="Winged helix-like DNA-binding domain superfamily/Winged helix DNA-binding domain"/>
    <property type="match status" value="1"/>
</dbReference>
<dbReference type="SUPFAM" id="SSF88946">
    <property type="entry name" value="Sigma2 domain of RNA polymerase sigma factors"/>
    <property type="match status" value="1"/>
</dbReference>
<dbReference type="PANTHER" id="PTHR43133">
    <property type="entry name" value="RNA POLYMERASE ECF-TYPE SIGMA FACTO"/>
    <property type="match status" value="1"/>
</dbReference>
<organism evidence="7 8">
    <name type="scientific">Aliibacillus thermotolerans</name>
    <dbReference type="NCBI Taxonomy" id="1834418"/>
    <lineage>
        <taxon>Bacteria</taxon>
        <taxon>Bacillati</taxon>
        <taxon>Bacillota</taxon>
        <taxon>Bacilli</taxon>
        <taxon>Bacillales</taxon>
        <taxon>Bacillaceae</taxon>
        <taxon>Aliibacillus</taxon>
    </lineage>
</organism>
<dbReference type="InterPro" id="IPR014284">
    <property type="entry name" value="RNA_pol_sigma-70_dom"/>
</dbReference>
<evidence type="ECO:0000313" key="8">
    <source>
        <dbReference type="Proteomes" id="UP001596143"/>
    </source>
</evidence>
<evidence type="ECO:0000256" key="3">
    <source>
        <dbReference type="ARBA" id="ARBA00023082"/>
    </source>
</evidence>
<dbReference type="InterPro" id="IPR007627">
    <property type="entry name" value="RNA_pol_sigma70_r2"/>
</dbReference>
<dbReference type="InterPro" id="IPR036388">
    <property type="entry name" value="WH-like_DNA-bd_sf"/>
</dbReference>
<proteinExistence type="inferred from homology"/>
<sequence length="179" mass="21384">MIQKEAKLIKKIKKGHQQAFRQLYDQYADYALRTAYCLTKSHSDASDVVQEAFVKVYRNIDSFDIHRPFKPWFYRILINECRRFLSKSSQKETAVDSNDLLDYLHQKKHHSTPSYDNIEMALDRLHEQHRIVVTLKYLNNFTEAEIAEMLETNISTVKSRLYKARQKLKLIWEEVNQNE</sequence>
<dbReference type="PANTHER" id="PTHR43133:SF51">
    <property type="entry name" value="RNA POLYMERASE SIGMA FACTOR"/>
    <property type="match status" value="1"/>
</dbReference>
<evidence type="ECO:0000256" key="2">
    <source>
        <dbReference type="ARBA" id="ARBA00023015"/>
    </source>
</evidence>
<dbReference type="Pfam" id="PF08281">
    <property type="entry name" value="Sigma70_r4_2"/>
    <property type="match status" value="1"/>
</dbReference>
<dbReference type="CDD" id="cd06171">
    <property type="entry name" value="Sigma70_r4"/>
    <property type="match status" value="1"/>
</dbReference>
<comment type="similarity">
    <text evidence="1">Belongs to the sigma-70 factor family. ECF subfamily.</text>
</comment>
<comment type="caution">
    <text evidence="7">The sequence shown here is derived from an EMBL/GenBank/DDBJ whole genome shotgun (WGS) entry which is preliminary data.</text>
</comment>
<protein>
    <submittedName>
        <fullName evidence="7">RNA polymerase sigma factor</fullName>
    </submittedName>
</protein>
<evidence type="ECO:0000259" key="6">
    <source>
        <dbReference type="Pfam" id="PF08281"/>
    </source>
</evidence>
<keyword evidence="4" id="KW-0804">Transcription</keyword>
<keyword evidence="2" id="KW-0805">Transcription regulation</keyword>
<reference evidence="8" key="1">
    <citation type="journal article" date="2019" name="Int. J. Syst. Evol. Microbiol.">
        <title>The Global Catalogue of Microorganisms (GCM) 10K type strain sequencing project: providing services to taxonomists for standard genome sequencing and annotation.</title>
        <authorList>
            <consortium name="The Broad Institute Genomics Platform"/>
            <consortium name="The Broad Institute Genome Sequencing Center for Infectious Disease"/>
            <person name="Wu L."/>
            <person name="Ma J."/>
        </authorList>
    </citation>
    <scope>NUCLEOTIDE SEQUENCE [LARGE SCALE GENOMIC DNA]</scope>
    <source>
        <strain evidence="8">CGMCC 1.15790</strain>
    </source>
</reference>
<dbReference type="EMBL" id="JBHSPF010000015">
    <property type="protein sequence ID" value="MFC5627943.1"/>
    <property type="molecule type" value="Genomic_DNA"/>
</dbReference>
<dbReference type="Gene3D" id="1.10.1740.10">
    <property type="match status" value="1"/>
</dbReference>
<gene>
    <name evidence="7" type="ORF">ACFPTR_03410</name>
</gene>
<dbReference type="InterPro" id="IPR013325">
    <property type="entry name" value="RNA_pol_sigma_r2"/>
</dbReference>
<evidence type="ECO:0000256" key="1">
    <source>
        <dbReference type="ARBA" id="ARBA00010641"/>
    </source>
</evidence>
<dbReference type="Pfam" id="PF04542">
    <property type="entry name" value="Sigma70_r2"/>
    <property type="match status" value="1"/>
</dbReference>
<evidence type="ECO:0000256" key="4">
    <source>
        <dbReference type="ARBA" id="ARBA00023163"/>
    </source>
</evidence>
<dbReference type="InterPro" id="IPR039425">
    <property type="entry name" value="RNA_pol_sigma-70-like"/>
</dbReference>
<keyword evidence="8" id="KW-1185">Reference proteome</keyword>
<name>A0ABW0U3G2_9BACI</name>
<feature type="domain" description="RNA polymerase sigma factor 70 region 4 type 2" evidence="6">
    <location>
        <begin position="116"/>
        <end position="168"/>
    </location>
</feature>
<dbReference type="RefSeq" id="WP_270896138.1">
    <property type="nucleotide sequence ID" value="NZ_JBHSPF010000015.1"/>
</dbReference>
<feature type="domain" description="RNA polymerase sigma-70 region 2" evidence="5">
    <location>
        <begin position="23"/>
        <end position="88"/>
    </location>
</feature>